<evidence type="ECO:0000313" key="1">
    <source>
        <dbReference type="EMBL" id="KAK2956770.1"/>
    </source>
</evidence>
<accession>A0ABQ9XZ70</accession>
<sequence length="280" mass="31094">MNHCKQFESCQVITVTSRTAFNLFKFPSFLFTIKRRLSVGFDYIQSNGPTNRDFPSARQNVTCRERGRLSVRNLTGDGQSHQFTGSGFSAEACRTFGATTTMSVASLDPSRSTITRDRTTRDDKIGLVGGGFMPCGKTVQVKVSSDDGNSERSDSLVVDASSVLSCTETEIVFVITQVHVDNFSEKSEWKVRTLNGDTFYMYPWVVLRKKPSIMHCAAADQEMSHESAIEQAVTCQIGVTSRPDSFTKTHTLNDIANLYFGTQALRNEDVSSCKDLRINV</sequence>
<comment type="caution">
    <text evidence="1">The sequence shown here is derived from an EMBL/GenBank/DDBJ whole genome shotgun (WGS) entry which is preliminary data.</text>
</comment>
<protein>
    <submittedName>
        <fullName evidence="1">Uncharacterized protein</fullName>
    </submittedName>
</protein>
<reference evidence="1 2" key="1">
    <citation type="journal article" date="2022" name="bioRxiv">
        <title>Genomics of Preaxostyla Flagellates Illuminates Evolutionary Transitions and the Path Towards Mitochondrial Loss.</title>
        <authorList>
            <person name="Novak L.V.F."/>
            <person name="Treitli S.C."/>
            <person name="Pyrih J."/>
            <person name="Halakuc P."/>
            <person name="Pipaliya S.V."/>
            <person name="Vacek V."/>
            <person name="Brzon O."/>
            <person name="Soukal P."/>
            <person name="Eme L."/>
            <person name="Dacks J.B."/>
            <person name="Karnkowska A."/>
            <person name="Elias M."/>
            <person name="Hampl V."/>
        </authorList>
    </citation>
    <scope>NUCLEOTIDE SEQUENCE [LARGE SCALE GENOMIC DNA]</scope>
    <source>
        <strain evidence="1">NAU3</strain>
        <tissue evidence="1">Gut</tissue>
    </source>
</reference>
<dbReference type="EMBL" id="JARBJD010000052">
    <property type="protein sequence ID" value="KAK2956770.1"/>
    <property type="molecule type" value="Genomic_DNA"/>
</dbReference>
<gene>
    <name evidence="1" type="ORF">BLNAU_8223</name>
</gene>
<dbReference type="Proteomes" id="UP001281761">
    <property type="component" value="Unassembled WGS sequence"/>
</dbReference>
<organism evidence="1 2">
    <name type="scientific">Blattamonas nauphoetae</name>
    <dbReference type="NCBI Taxonomy" id="2049346"/>
    <lineage>
        <taxon>Eukaryota</taxon>
        <taxon>Metamonada</taxon>
        <taxon>Preaxostyla</taxon>
        <taxon>Oxymonadida</taxon>
        <taxon>Blattamonas</taxon>
    </lineage>
</organism>
<keyword evidence="2" id="KW-1185">Reference proteome</keyword>
<proteinExistence type="predicted"/>
<name>A0ABQ9XZ70_9EUKA</name>
<evidence type="ECO:0000313" key="2">
    <source>
        <dbReference type="Proteomes" id="UP001281761"/>
    </source>
</evidence>